<feature type="domain" description="MULE transposase" evidence="1">
    <location>
        <begin position="1"/>
        <end position="63"/>
    </location>
</feature>
<organism evidence="2 3">
    <name type="scientific">Dentiscutata erythropus</name>
    <dbReference type="NCBI Taxonomy" id="1348616"/>
    <lineage>
        <taxon>Eukaryota</taxon>
        <taxon>Fungi</taxon>
        <taxon>Fungi incertae sedis</taxon>
        <taxon>Mucoromycota</taxon>
        <taxon>Glomeromycotina</taxon>
        <taxon>Glomeromycetes</taxon>
        <taxon>Diversisporales</taxon>
        <taxon>Gigasporaceae</taxon>
        <taxon>Dentiscutata</taxon>
    </lineage>
</organism>
<dbReference type="Proteomes" id="UP000789405">
    <property type="component" value="Unassembled WGS sequence"/>
</dbReference>
<dbReference type="Pfam" id="PF10551">
    <property type="entry name" value="MULE"/>
    <property type="match status" value="1"/>
</dbReference>
<dbReference type="InterPro" id="IPR018289">
    <property type="entry name" value="MULE_transposase_dom"/>
</dbReference>
<dbReference type="EMBL" id="CAJVPY010035654">
    <property type="protein sequence ID" value="CAG8801275.1"/>
    <property type="molecule type" value="Genomic_DNA"/>
</dbReference>
<name>A0A9N9P3Z1_9GLOM</name>
<evidence type="ECO:0000313" key="2">
    <source>
        <dbReference type="EMBL" id="CAG8801275.1"/>
    </source>
</evidence>
<proteinExistence type="predicted"/>
<dbReference type="OrthoDB" id="2428309at2759"/>
<protein>
    <submittedName>
        <fullName evidence="2">8044_t:CDS:1</fullName>
    </submittedName>
</protein>
<accession>A0A9N9P3Z1</accession>
<keyword evidence="3" id="KW-1185">Reference proteome</keyword>
<feature type="non-terminal residue" evidence="2">
    <location>
        <position position="203"/>
    </location>
</feature>
<evidence type="ECO:0000313" key="3">
    <source>
        <dbReference type="Proteomes" id="UP000789405"/>
    </source>
</evidence>
<dbReference type="AlphaFoldDB" id="A0A9N9P3Z1"/>
<gene>
    <name evidence="2" type="ORF">DERYTH_LOCUS23430</name>
</gene>
<sequence length="203" mass="23615">MSHKSEEQYNWLFESLIDFAEENEIDLYPPRIITDFEVAAINASRFMFPGVINKACFFQLEQNGWKKIQKYGLASKYGNNTCFSIKVGCLFALAFLPPKTYVLGKLRQVMRNGQEIRSAPLFSPKIWSVHKCLDLSVPQTQNVVERWHNRWATLVGNSHVGVYTLIQELQKEQQIIEAHIDCIFYGECRPKQRKGLVERENRI</sequence>
<comment type="caution">
    <text evidence="2">The sequence shown here is derived from an EMBL/GenBank/DDBJ whole genome shotgun (WGS) entry which is preliminary data.</text>
</comment>
<evidence type="ECO:0000259" key="1">
    <source>
        <dbReference type="Pfam" id="PF10551"/>
    </source>
</evidence>
<reference evidence="2" key="1">
    <citation type="submission" date="2021-06" db="EMBL/GenBank/DDBJ databases">
        <authorList>
            <person name="Kallberg Y."/>
            <person name="Tangrot J."/>
            <person name="Rosling A."/>
        </authorList>
    </citation>
    <scope>NUCLEOTIDE SEQUENCE</scope>
    <source>
        <strain evidence="2">MA453B</strain>
    </source>
</reference>